<dbReference type="STRING" id="45882.A0A0V1DEQ0"/>
<dbReference type="OrthoDB" id="10589415at2759"/>
<evidence type="ECO:0000313" key="2">
    <source>
        <dbReference type="Proteomes" id="UP000054653"/>
    </source>
</evidence>
<keyword evidence="2" id="KW-1185">Reference proteome</keyword>
<evidence type="ECO:0000313" key="1">
    <source>
        <dbReference type="EMBL" id="KRY59925.1"/>
    </source>
</evidence>
<comment type="caution">
    <text evidence="1">The sequence shown here is derived from an EMBL/GenBank/DDBJ whole genome shotgun (WGS) entry which is preliminary data.</text>
</comment>
<dbReference type="AlphaFoldDB" id="A0A0V1DEQ0"/>
<evidence type="ECO:0008006" key="3">
    <source>
        <dbReference type="Google" id="ProtNLM"/>
    </source>
</evidence>
<proteinExistence type="predicted"/>
<sequence>MARRARLCFVCLEPWHYASECKRGGKTEGKLPVQTSTLSSSASESLVAEQKTTVSSEEPPLAPVHANLATRSHQPTLTCLLDTASEPLFIRQDLASALGLVRQTNPVSVVGIDGILHEIPDAQLVKLWLSRADGSSTVERYFLQALTVPKLWNNLCNTRLRECADSDQVAVVVGIDSYYRFLGNKIRRGGSEDPVAVELVLGWIICNPVTASHPSSVRTTLCASVDQSIDRTLR</sequence>
<name>A0A0V1DEQ0_TRIBR</name>
<dbReference type="EMBL" id="JYDI01000009">
    <property type="protein sequence ID" value="KRY59925.1"/>
    <property type="molecule type" value="Genomic_DNA"/>
</dbReference>
<protein>
    <recommendedName>
        <fullName evidence="3">Peptidase aspartic putative domain-containing protein</fullName>
    </recommendedName>
</protein>
<gene>
    <name evidence="1" type="ORF">T03_8703</name>
</gene>
<reference evidence="1 2" key="1">
    <citation type="submission" date="2015-01" db="EMBL/GenBank/DDBJ databases">
        <title>Evolution of Trichinella species and genotypes.</title>
        <authorList>
            <person name="Korhonen P.K."/>
            <person name="Edoardo P."/>
            <person name="Giuseppe L.R."/>
            <person name="Gasser R.B."/>
        </authorList>
    </citation>
    <scope>NUCLEOTIDE SEQUENCE [LARGE SCALE GENOMIC DNA]</scope>
    <source>
        <strain evidence="1">ISS120</strain>
    </source>
</reference>
<organism evidence="1 2">
    <name type="scientific">Trichinella britovi</name>
    <name type="common">Parasitic roundworm</name>
    <dbReference type="NCBI Taxonomy" id="45882"/>
    <lineage>
        <taxon>Eukaryota</taxon>
        <taxon>Metazoa</taxon>
        <taxon>Ecdysozoa</taxon>
        <taxon>Nematoda</taxon>
        <taxon>Enoplea</taxon>
        <taxon>Dorylaimia</taxon>
        <taxon>Trichinellida</taxon>
        <taxon>Trichinellidae</taxon>
        <taxon>Trichinella</taxon>
    </lineage>
</organism>
<accession>A0A0V1DEQ0</accession>
<dbReference type="Proteomes" id="UP000054653">
    <property type="component" value="Unassembled WGS sequence"/>
</dbReference>